<dbReference type="Proteomes" id="UP000092691">
    <property type="component" value="Plasmid unnamed4"/>
</dbReference>
<dbReference type="RefSeq" id="WP_064244956.1">
    <property type="nucleotide sequence ID" value="NZ_CP016292.1"/>
</dbReference>
<geneLocation type="plasmid" evidence="2 5">
    <name>unnamed6</name>
</geneLocation>
<dbReference type="EMBL" id="CP018234">
    <property type="protein sequence ID" value="API57458.1"/>
    <property type="molecule type" value="Genomic_DNA"/>
</dbReference>
<evidence type="ECO:0000313" key="4">
    <source>
        <dbReference type="Proteomes" id="UP000092691"/>
    </source>
</evidence>
<dbReference type="EMBL" id="CP016292">
    <property type="protein sequence ID" value="ANP91651.1"/>
    <property type="molecule type" value="Genomic_DNA"/>
</dbReference>
<dbReference type="OrthoDB" id="8383050at2"/>
<dbReference type="EMBL" id="CP018235">
    <property type="protein sequence ID" value="API57531.1"/>
    <property type="molecule type" value="Genomic_DNA"/>
</dbReference>
<evidence type="ECO:0000313" key="3">
    <source>
        <dbReference type="EMBL" id="API57531.1"/>
    </source>
</evidence>
<reference evidence="2 5" key="2">
    <citation type="submission" date="2016-11" db="EMBL/GenBank/DDBJ databases">
        <title>Rhizobium leguminosarum bv. viciae strain Vaf12 isolated from Vavilovia formosa root nodules from Russia, Dagestan.</title>
        <authorList>
            <person name="Kimeklis A."/>
        </authorList>
    </citation>
    <scope>NUCLEOTIDE SEQUENCE [LARGE SCALE GENOMIC DNA]</scope>
    <source>
        <strain evidence="2 5">Vaf-108</strain>
        <plasmid evidence="5">Plasmid unnamed6</plasmid>
        <plasmid evidence="5">Plasmid unnamed7</plasmid>
        <plasmid evidence="2">unnamed6</plasmid>
        <plasmid evidence="3">unnamed7</plasmid>
    </source>
</reference>
<dbReference type="Proteomes" id="UP000183050">
    <property type="component" value="Plasmid unnamed6"/>
</dbReference>
<proteinExistence type="predicted"/>
<accession>A0A1B1CPJ1</accession>
<evidence type="ECO:0000313" key="2">
    <source>
        <dbReference type="EMBL" id="API57458.1"/>
    </source>
</evidence>
<protein>
    <submittedName>
        <fullName evidence="1">Uncharacterized protein</fullName>
    </submittedName>
</protein>
<sequence length="93" mass="10196">MDTIGTDHLESNRFYWARRLPAKGASIPGPSEIEVVQISTVFGAASEFWTVAVVGSDEHFDLSAFEFLHKVLSPPTAEGRRPNLTLVSAGPRR</sequence>
<gene>
    <name evidence="1" type="ORF">BA011_36800</name>
    <name evidence="2" type="ORF">BMW22_39610</name>
    <name evidence="3" type="ORF">BMW22_40110</name>
</gene>
<geneLocation type="plasmid" evidence="3 5">
    <name>unnamed7</name>
</geneLocation>
<keyword evidence="1" id="KW-0614">Plasmid</keyword>
<dbReference type="AlphaFoldDB" id="A0A1B1CPJ1"/>
<evidence type="ECO:0000313" key="1">
    <source>
        <dbReference type="EMBL" id="ANP91651.1"/>
    </source>
</evidence>
<name>A0A1B1CPJ1_RHILE</name>
<evidence type="ECO:0000313" key="5">
    <source>
        <dbReference type="Proteomes" id="UP000183050"/>
    </source>
</evidence>
<geneLocation type="plasmid" evidence="1 4">
    <name>unnamed4</name>
</geneLocation>
<organism evidence="1 4">
    <name type="scientific">Rhizobium leguminosarum</name>
    <dbReference type="NCBI Taxonomy" id="384"/>
    <lineage>
        <taxon>Bacteria</taxon>
        <taxon>Pseudomonadati</taxon>
        <taxon>Pseudomonadota</taxon>
        <taxon>Alphaproteobacteria</taxon>
        <taxon>Hyphomicrobiales</taxon>
        <taxon>Rhizobiaceae</taxon>
        <taxon>Rhizobium/Agrobacterium group</taxon>
        <taxon>Rhizobium</taxon>
    </lineage>
</organism>
<reference evidence="1 4" key="1">
    <citation type="submission" date="2016-06" db="EMBL/GenBank/DDBJ databases">
        <title>Microsymbionts genomes from the relict species Vavilovia formosa.</title>
        <authorList>
            <person name="Chirak E."/>
            <person name="Kimeklis A."/>
            <person name="Andronov E."/>
        </authorList>
    </citation>
    <scope>NUCLEOTIDE SEQUENCE [LARGE SCALE GENOMIC DNA]</scope>
    <source>
        <strain evidence="1 4">Vaf10</strain>
        <plasmid evidence="4">Plasmid unnamed4</plasmid>
        <plasmid evidence="1">unnamed4</plasmid>
    </source>
</reference>
<dbReference type="Proteomes" id="UP000183050">
    <property type="component" value="Plasmid unnamed7"/>
</dbReference>